<feature type="domain" description="Low-salt glycan biosynthesis hexosyltransferase Agl6 C-terminal transmembrane region" evidence="3">
    <location>
        <begin position="285"/>
        <end position="376"/>
    </location>
</feature>
<dbReference type="Pfam" id="PF26629">
    <property type="entry name" value="GT2_TM_C"/>
    <property type="match status" value="1"/>
</dbReference>
<dbReference type="EMBL" id="FOAJ01000013">
    <property type="protein sequence ID" value="SEL76389.1"/>
    <property type="molecule type" value="Genomic_DNA"/>
</dbReference>
<gene>
    <name evidence="4" type="ORF">SAMN05192542_11354</name>
</gene>
<keyword evidence="1" id="KW-0472">Membrane</keyword>
<dbReference type="RefSeq" id="WP_090550311.1">
    <property type="nucleotide sequence ID" value="NZ_FNSR01000002.1"/>
</dbReference>
<evidence type="ECO:0000313" key="5">
    <source>
        <dbReference type="Proteomes" id="UP000199120"/>
    </source>
</evidence>
<accession>A0A1H7SVS1</accession>
<sequence length="397" mass="43484">MELTILMPCLNERETLAVCIDKAQAFLERSGIAGEVLIADNGSTDGSITIAQQHGARVVHVPMRGYGAALIHGIREAKGVYVIMGDSDDSYDFSDLTGFVDALRSGSDLVMGNRFAGGIEAGAMPFLHKYLGNPVLSFIGRLFFHIRIGDFHCGLRGFSRRKMLELDLQSTGMEFASEMVVRSALAGYRVSEVPTVLRKDGRSRPPHLRTWRDGWRHLRFLLLFSPKWLFFYPGLAIFAIGFLLAVIALPGQFHIAPNIALDVHTAVLGCMTIIIGTQCITFSLVARRYATSRGFLPPGYRMSGLAEAITLERALIFSGILLLAGLVGIGYCIYQWWRVDLGPLPYGQFIRTLIASGTAVVIGLQVAFTSFLAAVLEVKSPNASQDSTHDQTVMQHG</sequence>
<name>A0A1H7SVS1_9BURK</name>
<dbReference type="STRING" id="416943.SAMN05445871_5074"/>
<proteinExistence type="predicted"/>
<feature type="transmembrane region" description="Helical" evidence="1">
    <location>
        <begin position="314"/>
        <end position="337"/>
    </location>
</feature>
<dbReference type="Gene3D" id="3.90.550.10">
    <property type="entry name" value="Spore Coat Polysaccharide Biosynthesis Protein SpsA, Chain A"/>
    <property type="match status" value="1"/>
</dbReference>
<keyword evidence="1" id="KW-1133">Transmembrane helix</keyword>
<dbReference type="Pfam" id="PF00535">
    <property type="entry name" value="Glycos_transf_2"/>
    <property type="match status" value="1"/>
</dbReference>
<dbReference type="PANTHER" id="PTHR48090">
    <property type="entry name" value="UNDECAPRENYL-PHOSPHATE 4-DEOXY-4-FORMAMIDO-L-ARABINOSE TRANSFERASE-RELATED"/>
    <property type="match status" value="1"/>
</dbReference>
<feature type="transmembrane region" description="Helical" evidence="1">
    <location>
        <begin position="349"/>
        <end position="376"/>
    </location>
</feature>
<feature type="transmembrane region" description="Helical" evidence="1">
    <location>
        <begin position="229"/>
        <end position="251"/>
    </location>
</feature>
<dbReference type="InterPro" id="IPR050256">
    <property type="entry name" value="Glycosyltransferase_2"/>
</dbReference>
<evidence type="ECO:0000259" key="2">
    <source>
        <dbReference type="Pfam" id="PF00535"/>
    </source>
</evidence>
<evidence type="ECO:0000256" key="1">
    <source>
        <dbReference type="SAM" id="Phobius"/>
    </source>
</evidence>
<reference evidence="5" key="1">
    <citation type="submission" date="2016-10" db="EMBL/GenBank/DDBJ databases">
        <authorList>
            <person name="Varghese N."/>
            <person name="Submissions S."/>
        </authorList>
    </citation>
    <scope>NUCLEOTIDE SEQUENCE [LARGE SCALE GENOMIC DNA]</scope>
    <source>
        <strain evidence="5">LMG 26416</strain>
    </source>
</reference>
<dbReference type="InterPro" id="IPR001173">
    <property type="entry name" value="Glyco_trans_2-like"/>
</dbReference>
<organism evidence="4 5">
    <name type="scientific">Paraburkholderia caballeronis</name>
    <dbReference type="NCBI Taxonomy" id="416943"/>
    <lineage>
        <taxon>Bacteria</taxon>
        <taxon>Pseudomonadati</taxon>
        <taxon>Pseudomonadota</taxon>
        <taxon>Betaproteobacteria</taxon>
        <taxon>Burkholderiales</taxon>
        <taxon>Burkholderiaceae</taxon>
        <taxon>Paraburkholderia</taxon>
    </lineage>
</organism>
<dbReference type="OrthoDB" id="276604at2"/>
<feature type="domain" description="Glycosyltransferase 2-like" evidence="2">
    <location>
        <begin position="4"/>
        <end position="162"/>
    </location>
</feature>
<keyword evidence="5" id="KW-1185">Reference proteome</keyword>
<dbReference type="PANTHER" id="PTHR48090:SF7">
    <property type="entry name" value="RFBJ PROTEIN"/>
    <property type="match status" value="1"/>
</dbReference>
<dbReference type="InterPro" id="IPR029044">
    <property type="entry name" value="Nucleotide-diphossugar_trans"/>
</dbReference>
<feature type="transmembrane region" description="Helical" evidence="1">
    <location>
        <begin position="263"/>
        <end position="286"/>
    </location>
</feature>
<dbReference type="Proteomes" id="UP000199120">
    <property type="component" value="Unassembled WGS sequence"/>
</dbReference>
<protein>
    <submittedName>
        <fullName evidence="4">Glycosyltransferase involved in cell wall bisynthesis</fullName>
    </submittedName>
</protein>
<dbReference type="InterPro" id="IPR058718">
    <property type="entry name" value="Agl6_TM_C"/>
</dbReference>
<dbReference type="GO" id="GO:0016740">
    <property type="term" value="F:transferase activity"/>
    <property type="evidence" value="ECO:0007669"/>
    <property type="project" value="UniProtKB-KW"/>
</dbReference>
<dbReference type="CDD" id="cd04179">
    <property type="entry name" value="DPM_DPG-synthase_like"/>
    <property type="match status" value="1"/>
</dbReference>
<dbReference type="AlphaFoldDB" id="A0A1H7SVS1"/>
<keyword evidence="4" id="KW-0808">Transferase</keyword>
<evidence type="ECO:0000259" key="3">
    <source>
        <dbReference type="Pfam" id="PF26629"/>
    </source>
</evidence>
<dbReference type="SUPFAM" id="SSF53448">
    <property type="entry name" value="Nucleotide-diphospho-sugar transferases"/>
    <property type="match status" value="1"/>
</dbReference>
<evidence type="ECO:0000313" key="4">
    <source>
        <dbReference type="EMBL" id="SEL76389.1"/>
    </source>
</evidence>
<keyword evidence="1" id="KW-0812">Transmembrane</keyword>